<dbReference type="AlphaFoldDB" id="A0AAV0LSG2"/>
<keyword evidence="3" id="KW-1185">Reference proteome</keyword>
<evidence type="ECO:0000313" key="2">
    <source>
        <dbReference type="EMBL" id="CAI0437150.1"/>
    </source>
</evidence>
<dbReference type="PANTHER" id="PTHR36405">
    <property type="entry name" value="BNAA10G09140D PROTEIN"/>
    <property type="match status" value="1"/>
</dbReference>
<feature type="compositionally biased region" description="Polar residues" evidence="1">
    <location>
        <begin position="34"/>
        <end position="43"/>
    </location>
</feature>
<feature type="region of interest" description="Disordered" evidence="1">
    <location>
        <begin position="30"/>
        <end position="49"/>
    </location>
</feature>
<gene>
    <name evidence="2" type="ORF">LITE_LOCUS25356</name>
</gene>
<accession>A0AAV0LSG2</accession>
<organism evidence="2 3">
    <name type="scientific">Linum tenue</name>
    <dbReference type="NCBI Taxonomy" id="586396"/>
    <lineage>
        <taxon>Eukaryota</taxon>
        <taxon>Viridiplantae</taxon>
        <taxon>Streptophyta</taxon>
        <taxon>Embryophyta</taxon>
        <taxon>Tracheophyta</taxon>
        <taxon>Spermatophyta</taxon>
        <taxon>Magnoliopsida</taxon>
        <taxon>eudicotyledons</taxon>
        <taxon>Gunneridae</taxon>
        <taxon>Pentapetalae</taxon>
        <taxon>rosids</taxon>
        <taxon>fabids</taxon>
        <taxon>Malpighiales</taxon>
        <taxon>Linaceae</taxon>
        <taxon>Linum</taxon>
    </lineage>
</organism>
<evidence type="ECO:0000313" key="3">
    <source>
        <dbReference type="Proteomes" id="UP001154282"/>
    </source>
</evidence>
<proteinExistence type="predicted"/>
<feature type="region of interest" description="Disordered" evidence="1">
    <location>
        <begin position="59"/>
        <end position="122"/>
    </location>
</feature>
<dbReference type="PANTHER" id="PTHR36405:SF1">
    <property type="entry name" value="OS07G0520600 PROTEIN"/>
    <property type="match status" value="1"/>
</dbReference>
<feature type="compositionally biased region" description="Basic residues" evidence="1">
    <location>
        <begin position="89"/>
        <end position="98"/>
    </location>
</feature>
<sequence>MVPKLEAIKGGGGSVKVGATGTISALMTRELESAKSSPQTSSPRDLKIRTASFSVPCNVVTTTPRRLQAKKPVDEASTSGSRSPEALRRSKQQAKGSHRVPMLGSDNLTMDRTPSREKKNNKKVINIVEVVDIKCGSPDRAWATPLTSKLKKLGFSKLSESVV</sequence>
<evidence type="ECO:0000256" key="1">
    <source>
        <dbReference type="SAM" id="MobiDB-lite"/>
    </source>
</evidence>
<reference evidence="2" key="1">
    <citation type="submission" date="2022-08" db="EMBL/GenBank/DDBJ databases">
        <authorList>
            <person name="Gutierrez-Valencia J."/>
        </authorList>
    </citation>
    <scope>NUCLEOTIDE SEQUENCE</scope>
</reference>
<protein>
    <submittedName>
        <fullName evidence="2">Uncharacterized protein</fullName>
    </submittedName>
</protein>
<comment type="caution">
    <text evidence="2">The sequence shown here is derived from an EMBL/GenBank/DDBJ whole genome shotgun (WGS) entry which is preliminary data.</text>
</comment>
<dbReference type="EMBL" id="CAMGYJ010000006">
    <property type="protein sequence ID" value="CAI0437150.1"/>
    <property type="molecule type" value="Genomic_DNA"/>
</dbReference>
<dbReference type="Proteomes" id="UP001154282">
    <property type="component" value="Unassembled WGS sequence"/>
</dbReference>
<name>A0AAV0LSG2_9ROSI</name>